<feature type="region of interest" description="Disordered" evidence="1">
    <location>
        <begin position="1"/>
        <end position="44"/>
    </location>
</feature>
<feature type="region of interest" description="Disordered" evidence="1">
    <location>
        <begin position="1032"/>
        <end position="1064"/>
    </location>
</feature>
<feature type="region of interest" description="Disordered" evidence="1">
    <location>
        <begin position="558"/>
        <end position="783"/>
    </location>
</feature>
<evidence type="ECO:0000313" key="4">
    <source>
        <dbReference type="Proteomes" id="UP000027361"/>
    </source>
</evidence>
<feature type="region of interest" description="Disordered" evidence="1">
    <location>
        <begin position="1162"/>
        <end position="1187"/>
    </location>
</feature>
<keyword evidence="2" id="KW-1133">Transmembrane helix</keyword>
<feature type="region of interest" description="Disordered" evidence="1">
    <location>
        <begin position="376"/>
        <end position="407"/>
    </location>
</feature>
<feature type="transmembrane region" description="Helical" evidence="2">
    <location>
        <begin position="1273"/>
        <end position="1295"/>
    </location>
</feature>
<keyword evidence="2" id="KW-0472">Membrane</keyword>
<feature type="compositionally biased region" description="Basic residues" evidence="1">
    <location>
        <begin position="576"/>
        <end position="591"/>
    </location>
</feature>
<dbReference type="STRING" id="1037660.A0A066WLA9"/>
<organism evidence="3 4">
    <name type="scientific">Tilletiaria anomala (strain ATCC 24038 / CBS 436.72 / UBC 951)</name>
    <dbReference type="NCBI Taxonomy" id="1037660"/>
    <lineage>
        <taxon>Eukaryota</taxon>
        <taxon>Fungi</taxon>
        <taxon>Dikarya</taxon>
        <taxon>Basidiomycota</taxon>
        <taxon>Ustilaginomycotina</taxon>
        <taxon>Exobasidiomycetes</taxon>
        <taxon>Georgefischeriales</taxon>
        <taxon>Tilletiariaceae</taxon>
        <taxon>Tilletiaria</taxon>
    </lineage>
</organism>
<gene>
    <name evidence="3" type="ORF">K437DRAFT_68807</name>
</gene>
<comment type="caution">
    <text evidence="3">The sequence shown here is derived from an EMBL/GenBank/DDBJ whole genome shotgun (WGS) entry which is preliminary data.</text>
</comment>
<keyword evidence="2" id="KW-0812">Transmembrane</keyword>
<keyword evidence="4" id="KW-1185">Reference proteome</keyword>
<evidence type="ECO:0000313" key="3">
    <source>
        <dbReference type="EMBL" id="KDN53343.1"/>
    </source>
</evidence>
<feature type="compositionally biased region" description="Acidic residues" evidence="1">
    <location>
        <begin position="129"/>
        <end position="141"/>
    </location>
</feature>
<feature type="compositionally biased region" description="Low complexity" evidence="1">
    <location>
        <begin position="626"/>
        <end position="638"/>
    </location>
</feature>
<sequence>MMPMRQRPPKPSALRKASGHREATVDSDESPVKKQSINSSSAGRQALGGLDAELDLDLDLQVDLAALLQRQAAASESPILNRHPGIRHSASMGNLDLSPHSKQNLGRRDGMEGFSSDSDVINERFASSDSDEDKDEDEGEADSWVGGLPREELEAMLVKANRVIKERERDLGLAAAIGKALLEKNLSLRSRHQGILAGQKNESDAGELSNSPPTTDSEYRGADQTPLASGSNASIHGYFDRAADQTVILSSQSTDNVEARSAPLTLFPPSPKTDGVILSQPVSPLGVPIASKQNRSMPHSQSSYMHLQALSADTERQLHILSDENDALVSRLAELQAEAEEQKRDGGRKLRTLDKELQSLKDELEAVMQRNAELEEQRHRLGNHGDTANSRGSAKKWRRRGPLPDQRAWNDLAGRAITSPNRDDFAPRQTSMSDLCKVAASLTPTHLSHQYRSIQQHLDAASGQPSPTRSVSVRSELSAVLSVAGSSGQGDTEHALVSQLLAKIKELEEANAAIAKAGSEMDGKLGRAIEEGERIRDAYEAVETASVMSGDVGIDERAAAGSSGDAAATAASVPAGKRRGAARPRMRRAPGNRHVIETRRTVQVAMRSERSSHELAKLTRSFTETSLAASRTSSNASASGGGGGSSSSTGSSRSGKASGYGRRRRASNLSIGKPKIHITPSMEDLRDGGREVGGGDQLGGGGAPHPRRLSDNFLQPSSAHNIIPQPPTFQLSPPFRQHEQQGQQQQQSKRDLMDDYDPSPTPSPSGSSPARRFAAFDGLSPSSSMGDIEMGVTSSMTSMASISPSLLAKLEDLQQVRQSLASEIGSVYGHEHSVEPSFDDFAKFVLPTDASRATELADLMQQAEELTQQREEQDTPPEVHDVALTSTHLSALTRRRHRTKSAPAESADDDNHSDIAALRFPEQLQASDLVAWGHGAESYLLHTLTPEDDGNWRGNEDLLPGGTFTGQHASSDGYDLLDRAASLQPVFWADDEDFGKPITLKQAQQYGLALPPPKPGKRDMLAVAVKRALGIAPPPLPSQAPKGSHRSGKGKGKGKVRDNGGGSLMSSAHLAIQSAEQLEEEEQLTRLLRRRRLDFERAVAATDPYGGSLKARHAHLSEATTKALALTPSRRRRALRQLEEEQAGHSTCGSRHAKCLQLPGSRSQLQQRAGEQSLVADTPLGESPERRFDSIRERGSRHYSLDLHPAAVIAGDDEQGGSGEVKGEEEDDFEVVDLEPSKRRPGRRGADYWPVSTRARYRPSVVKTRVEVASVEVFVWLTTWIAFASVLLCACAYAFSRGPRRILGTTTGASIQQRPN</sequence>
<feature type="compositionally biased region" description="Basic residues" evidence="1">
    <location>
        <begin position="1043"/>
        <end position="1054"/>
    </location>
</feature>
<feature type="compositionally biased region" description="Polar residues" evidence="1">
    <location>
        <begin position="33"/>
        <end position="43"/>
    </location>
</feature>
<dbReference type="EMBL" id="JMSN01000002">
    <property type="protein sequence ID" value="KDN53343.1"/>
    <property type="molecule type" value="Genomic_DNA"/>
</dbReference>
<feature type="compositionally biased region" description="Gly residues" evidence="1">
    <location>
        <begin position="691"/>
        <end position="703"/>
    </location>
</feature>
<feature type="region of interest" description="Disordered" evidence="1">
    <location>
        <begin position="885"/>
        <end position="910"/>
    </location>
</feature>
<reference evidence="3 4" key="1">
    <citation type="submission" date="2014-05" db="EMBL/GenBank/DDBJ databases">
        <title>Draft genome sequence of a rare smut relative, Tilletiaria anomala UBC 951.</title>
        <authorList>
            <consortium name="DOE Joint Genome Institute"/>
            <person name="Toome M."/>
            <person name="Kuo A."/>
            <person name="Henrissat B."/>
            <person name="Lipzen A."/>
            <person name="Tritt A."/>
            <person name="Yoshinaga Y."/>
            <person name="Zane M."/>
            <person name="Barry K."/>
            <person name="Grigoriev I.V."/>
            <person name="Spatafora J.W."/>
            <person name="Aimea M.C."/>
        </authorList>
    </citation>
    <scope>NUCLEOTIDE SEQUENCE [LARGE SCALE GENOMIC DNA]</scope>
    <source>
        <strain evidence="3 4">UBC 951</strain>
    </source>
</reference>
<feature type="compositionally biased region" description="Low complexity" evidence="1">
    <location>
        <begin position="559"/>
        <end position="575"/>
    </location>
</feature>
<protein>
    <submittedName>
        <fullName evidence="3">Uncharacterized protein</fullName>
    </submittedName>
</protein>
<dbReference type="RefSeq" id="XP_013246182.1">
    <property type="nucleotide sequence ID" value="XM_013390728.1"/>
</dbReference>
<dbReference type="HOGENOM" id="CLU_260260_0_0_1"/>
<dbReference type="OMA" id="WVEEWVQ"/>
<feature type="compositionally biased region" description="Low complexity" evidence="1">
    <location>
        <begin position="646"/>
        <end position="659"/>
    </location>
</feature>
<evidence type="ECO:0000256" key="2">
    <source>
        <dbReference type="SAM" id="Phobius"/>
    </source>
</evidence>
<feature type="region of interest" description="Disordered" evidence="1">
    <location>
        <begin position="1208"/>
        <end position="1230"/>
    </location>
</feature>
<evidence type="ECO:0000256" key="1">
    <source>
        <dbReference type="SAM" id="MobiDB-lite"/>
    </source>
</evidence>
<dbReference type="InParanoid" id="A0A066WLA9"/>
<feature type="region of interest" description="Disordered" evidence="1">
    <location>
        <begin position="79"/>
        <end position="147"/>
    </location>
</feature>
<feature type="region of interest" description="Disordered" evidence="1">
    <location>
        <begin position="197"/>
        <end position="233"/>
    </location>
</feature>
<dbReference type="OrthoDB" id="9451547at2759"/>
<dbReference type="GeneID" id="25267718"/>
<accession>A0A066WLA9</accession>
<feature type="compositionally biased region" description="Basic and acidic residues" evidence="1">
    <location>
        <begin position="607"/>
        <end position="617"/>
    </location>
</feature>
<dbReference type="Proteomes" id="UP000027361">
    <property type="component" value="Unassembled WGS sequence"/>
</dbReference>
<proteinExistence type="predicted"/>
<name>A0A066WLA9_TILAU</name>